<dbReference type="InterPro" id="IPR043132">
    <property type="entry name" value="BCAT-like_C"/>
</dbReference>
<dbReference type="InterPro" id="IPR001544">
    <property type="entry name" value="Aminotrans_IV"/>
</dbReference>
<accession>A0AAE0P2I5</accession>
<reference evidence="1" key="2">
    <citation type="submission" date="2023-07" db="EMBL/GenBank/DDBJ databases">
        <authorList>
            <consortium name="Lawrence Berkeley National Laboratory"/>
            <person name="Haridas S."/>
            <person name="Hensen N."/>
            <person name="Bonometti L."/>
            <person name="Westerberg I."/>
            <person name="Brannstrom I.O."/>
            <person name="Guillou S."/>
            <person name="Cros-Aarteil S."/>
            <person name="Calhoun S."/>
            <person name="Kuo A."/>
            <person name="Mondo S."/>
            <person name="Pangilinan J."/>
            <person name="Riley R."/>
            <person name="LaButti K."/>
            <person name="Andreopoulos B."/>
            <person name="Lipzen A."/>
            <person name="Chen C."/>
            <person name="Yanf M."/>
            <person name="Daum C."/>
            <person name="Ng V."/>
            <person name="Clum A."/>
            <person name="Steindorff A."/>
            <person name="Ohm R."/>
            <person name="Martin F."/>
            <person name="Silar P."/>
            <person name="Natvig D."/>
            <person name="Lalanne C."/>
            <person name="Gautier V."/>
            <person name="Ament-velasquez S.L."/>
            <person name="Kruys A."/>
            <person name="Hutchinson M.I."/>
            <person name="Powell A.J."/>
            <person name="Barry K."/>
            <person name="Miller A.N."/>
            <person name="Grigoriev I.V."/>
            <person name="Debuchy R."/>
            <person name="Gladieux P."/>
            <person name="Thoren M.H."/>
            <person name="Johannesson H."/>
        </authorList>
    </citation>
    <scope>NUCLEOTIDE SEQUENCE</scope>
    <source>
        <strain evidence="1">FGSC 1904</strain>
    </source>
</reference>
<dbReference type="Pfam" id="PF01063">
    <property type="entry name" value="Aminotran_4"/>
    <property type="match status" value="1"/>
</dbReference>
<dbReference type="AlphaFoldDB" id="A0AAE0P2I5"/>
<dbReference type="SUPFAM" id="SSF56752">
    <property type="entry name" value="D-aminoacid aminotransferase-like PLP-dependent enzymes"/>
    <property type="match status" value="1"/>
</dbReference>
<keyword evidence="1" id="KW-0808">Transferase</keyword>
<reference evidence="1" key="1">
    <citation type="journal article" date="2023" name="Mol. Phylogenet. Evol.">
        <title>Genome-scale phylogeny and comparative genomics of the fungal order Sordariales.</title>
        <authorList>
            <person name="Hensen N."/>
            <person name="Bonometti L."/>
            <person name="Westerberg I."/>
            <person name="Brannstrom I.O."/>
            <person name="Guillou S."/>
            <person name="Cros-Aarteil S."/>
            <person name="Calhoun S."/>
            <person name="Haridas S."/>
            <person name="Kuo A."/>
            <person name="Mondo S."/>
            <person name="Pangilinan J."/>
            <person name="Riley R."/>
            <person name="LaButti K."/>
            <person name="Andreopoulos B."/>
            <person name="Lipzen A."/>
            <person name="Chen C."/>
            <person name="Yan M."/>
            <person name="Daum C."/>
            <person name="Ng V."/>
            <person name="Clum A."/>
            <person name="Steindorff A."/>
            <person name="Ohm R.A."/>
            <person name="Martin F."/>
            <person name="Silar P."/>
            <person name="Natvig D.O."/>
            <person name="Lalanne C."/>
            <person name="Gautier V."/>
            <person name="Ament-Velasquez S.L."/>
            <person name="Kruys A."/>
            <person name="Hutchinson M.I."/>
            <person name="Powell A.J."/>
            <person name="Barry K."/>
            <person name="Miller A.N."/>
            <person name="Grigoriev I.V."/>
            <person name="Debuchy R."/>
            <person name="Gladieux P."/>
            <person name="Hiltunen Thoren M."/>
            <person name="Johannesson H."/>
        </authorList>
    </citation>
    <scope>NUCLEOTIDE SEQUENCE</scope>
    <source>
        <strain evidence="1">FGSC 1904</strain>
    </source>
</reference>
<keyword evidence="2" id="KW-1185">Reference proteome</keyword>
<organism evidence="1 2">
    <name type="scientific">Sordaria brevicollis</name>
    <dbReference type="NCBI Taxonomy" id="83679"/>
    <lineage>
        <taxon>Eukaryota</taxon>
        <taxon>Fungi</taxon>
        <taxon>Dikarya</taxon>
        <taxon>Ascomycota</taxon>
        <taxon>Pezizomycotina</taxon>
        <taxon>Sordariomycetes</taxon>
        <taxon>Sordariomycetidae</taxon>
        <taxon>Sordariales</taxon>
        <taxon>Sordariaceae</taxon>
        <taxon>Sordaria</taxon>
    </lineage>
</organism>
<comment type="caution">
    <text evidence="1">The sequence shown here is derived from an EMBL/GenBank/DDBJ whole genome shotgun (WGS) entry which is preliminary data.</text>
</comment>
<sequence length="280" mass="31570">MATNTSEPPLLLFTTLRYDPLLRNDYNSPINHSPYAPLYMLPYHRDRILRAATHFNYPAVISLLSGDSGLETLSSFILSSLTDEQKFHPHRIRVTVSPQDGELGITISPVPPVASIWNFFPDPFLPEPGRKLPVYSKAGLDNPFEVLVDSQRTKKSAYTHFKTTKRQVYEEARKRHGIALTDRKEVLLVSPEGEVMEGSIATPYFWRDGRWVTPPVREGEGEEEGDWGSGGNEGTTRRWALEREIAVEQVVPASSLFDGEECWLSNGGRGFYFGKVKLNS</sequence>
<dbReference type="Gene3D" id="3.20.10.10">
    <property type="entry name" value="D-amino Acid Aminotransferase, subunit A, domain 2"/>
    <property type="match status" value="1"/>
</dbReference>
<keyword evidence="1" id="KW-0032">Aminotransferase</keyword>
<dbReference type="GO" id="GO:0008483">
    <property type="term" value="F:transaminase activity"/>
    <property type="evidence" value="ECO:0007669"/>
    <property type="project" value="UniProtKB-KW"/>
</dbReference>
<protein>
    <submittedName>
        <fullName evidence="1">Aminotransferase</fullName>
    </submittedName>
</protein>
<dbReference type="EMBL" id="JAUTDP010000012">
    <property type="protein sequence ID" value="KAK3392074.1"/>
    <property type="molecule type" value="Genomic_DNA"/>
</dbReference>
<dbReference type="InterPro" id="IPR036038">
    <property type="entry name" value="Aminotransferase-like"/>
</dbReference>
<proteinExistence type="predicted"/>
<evidence type="ECO:0000313" key="2">
    <source>
        <dbReference type="Proteomes" id="UP001281003"/>
    </source>
</evidence>
<evidence type="ECO:0000313" key="1">
    <source>
        <dbReference type="EMBL" id="KAK3392074.1"/>
    </source>
</evidence>
<dbReference type="Proteomes" id="UP001281003">
    <property type="component" value="Unassembled WGS sequence"/>
</dbReference>
<name>A0AAE0P2I5_SORBR</name>
<gene>
    <name evidence="1" type="ORF">B0T20DRAFT_73039</name>
</gene>